<evidence type="ECO:0000313" key="1">
    <source>
        <dbReference type="EMBL" id="CAD6547452.1"/>
    </source>
</evidence>
<name>A0ABN7I6D1_9BURK</name>
<proteinExistence type="predicted"/>
<keyword evidence="2" id="KW-1185">Reference proteome</keyword>
<dbReference type="EMBL" id="CAJHCP010000009">
    <property type="protein sequence ID" value="CAD6547452.1"/>
    <property type="molecule type" value="Genomic_DNA"/>
</dbReference>
<comment type="caution">
    <text evidence="1">The sequence shown here is derived from an EMBL/GenBank/DDBJ whole genome shotgun (WGS) entry which is preliminary data.</text>
</comment>
<reference evidence="1 2" key="1">
    <citation type="submission" date="2020-10" db="EMBL/GenBank/DDBJ databases">
        <authorList>
            <person name="Peeters C."/>
        </authorList>
    </citation>
    <scope>NUCLEOTIDE SEQUENCE [LARGE SCALE GENOMIC DNA]</scope>
    <source>
        <strain evidence="1 2">LMG 28140</strain>
    </source>
</reference>
<protein>
    <recommendedName>
        <fullName evidence="3">Secreted protein</fullName>
    </recommendedName>
</protein>
<accession>A0ABN7I6D1</accession>
<evidence type="ECO:0008006" key="3">
    <source>
        <dbReference type="Google" id="ProtNLM"/>
    </source>
</evidence>
<dbReference type="Proteomes" id="UP000598032">
    <property type="component" value="Unassembled WGS sequence"/>
</dbReference>
<sequence>MLSSESGRTAVARWALLFMTCPNTTDSDWDNATFGEHEKHPKDWTNVQLLGCNSLPGFFCLGSCVHYPRRLNMRLEPVVDANVGLNLVAARCGIAEVRSRSLSALSMNVGTHRV</sequence>
<gene>
    <name evidence="1" type="ORF">LMG28140_04480</name>
</gene>
<evidence type="ECO:0000313" key="2">
    <source>
        <dbReference type="Proteomes" id="UP000598032"/>
    </source>
</evidence>
<organism evidence="1 2">
    <name type="scientific">Paraburkholderia metrosideri</name>
    <dbReference type="NCBI Taxonomy" id="580937"/>
    <lineage>
        <taxon>Bacteria</taxon>
        <taxon>Pseudomonadati</taxon>
        <taxon>Pseudomonadota</taxon>
        <taxon>Betaproteobacteria</taxon>
        <taxon>Burkholderiales</taxon>
        <taxon>Burkholderiaceae</taxon>
        <taxon>Paraburkholderia</taxon>
    </lineage>
</organism>